<evidence type="ECO:0000256" key="1">
    <source>
        <dbReference type="SAM" id="MobiDB-lite"/>
    </source>
</evidence>
<reference evidence="2 3" key="1">
    <citation type="journal article" date="2018" name="Front. Plant Sci.">
        <title>Red Clover (Trifolium pratense) and Zigzag Clover (T. medium) - A Picture of Genomic Similarities and Differences.</title>
        <authorList>
            <person name="Dluhosova J."/>
            <person name="Istvanek J."/>
            <person name="Nedelnik J."/>
            <person name="Repkova J."/>
        </authorList>
    </citation>
    <scope>NUCLEOTIDE SEQUENCE [LARGE SCALE GENOMIC DNA]</scope>
    <source>
        <strain evidence="3">cv. 10/8</strain>
        <tissue evidence="2">Leaf</tissue>
    </source>
</reference>
<organism evidence="2 3">
    <name type="scientific">Trifolium medium</name>
    <dbReference type="NCBI Taxonomy" id="97028"/>
    <lineage>
        <taxon>Eukaryota</taxon>
        <taxon>Viridiplantae</taxon>
        <taxon>Streptophyta</taxon>
        <taxon>Embryophyta</taxon>
        <taxon>Tracheophyta</taxon>
        <taxon>Spermatophyta</taxon>
        <taxon>Magnoliopsida</taxon>
        <taxon>eudicotyledons</taxon>
        <taxon>Gunneridae</taxon>
        <taxon>Pentapetalae</taxon>
        <taxon>rosids</taxon>
        <taxon>fabids</taxon>
        <taxon>Fabales</taxon>
        <taxon>Fabaceae</taxon>
        <taxon>Papilionoideae</taxon>
        <taxon>50 kb inversion clade</taxon>
        <taxon>NPAAA clade</taxon>
        <taxon>Hologalegina</taxon>
        <taxon>IRL clade</taxon>
        <taxon>Trifolieae</taxon>
        <taxon>Trifolium</taxon>
    </lineage>
</organism>
<feature type="compositionally biased region" description="Basic residues" evidence="1">
    <location>
        <begin position="36"/>
        <end position="46"/>
    </location>
</feature>
<dbReference type="AlphaFoldDB" id="A0A392RWN3"/>
<keyword evidence="3" id="KW-1185">Reference proteome</keyword>
<dbReference type="Proteomes" id="UP000265520">
    <property type="component" value="Unassembled WGS sequence"/>
</dbReference>
<evidence type="ECO:0000313" key="2">
    <source>
        <dbReference type="EMBL" id="MCI40210.1"/>
    </source>
</evidence>
<name>A0A392RWN3_9FABA</name>
<proteinExistence type="predicted"/>
<protein>
    <submittedName>
        <fullName evidence="2">Uncharacterized protein</fullName>
    </submittedName>
</protein>
<comment type="caution">
    <text evidence="2">The sequence shown here is derived from an EMBL/GenBank/DDBJ whole genome shotgun (WGS) entry which is preliminary data.</text>
</comment>
<feature type="non-terminal residue" evidence="2">
    <location>
        <position position="1"/>
    </location>
</feature>
<sequence length="46" mass="4783">AGRTGNRTGPAGPGTGHQFGPVRPGNRGAQEPAKKPANRHRIGKNR</sequence>
<accession>A0A392RWN3</accession>
<evidence type="ECO:0000313" key="3">
    <source>
        <dbReference type="Proteomes" id="UP000265520"/>
    </source>
</evidence>
<feature type="region of interest" description="Disordered" evidence="1">
    <location>
        <begin position="1"/>
        <end position="46"/>
    </location>
</feature>
<dbReference type="EMBL" id="LXQA010277282">
    <property type="protein sequence ID" value="MCI40210.1"/>
    <property type="molecule type" value="Genomic_DNA"/>
</dbReference>